<dbReference type="InterPro" id="IPR025291">
    <property type="entry name" value="DUF4153"/>
</dbReference>
<feature type="compositionally biased region" description="Basic and acidic residues" evidence="1">
    <location>
        <begin position="599"/>
        <end position="608"/>
    </location>
</feature>
<feature type="transmembrane region" description="Helical" evidence="2">
    <location>
        <begin position="258"/>
        <end position="277"/>
    </location>
</feature>
<dbReference type="AlphaFoldDB" id="A0A941CYS9"/>
<evidence type="ECO:0000313" key="4">
    <source>
        <dbReference type="Proteomes" id="UP000622580"/>
    </source>
</evidence>
<feature type="region of interest" description="Disordered" evidence="1">
    <location>
        <begin position="576"/>
        <end position="608"/>
    </location>
</feature>
<feature type="transmembrane region" description="Helical" evidence="2">
    <location>
        <begin position="190"/>
        <end position="208"/>
    </location>
</feature>
<feature type="transmembrane region" description="Helical" evidence="2">
    <location>
        <begin position="289"/>
        <end position="314"/>
    </location>
</feature>
<keyword evidence="2" id="KW-0472">Membrane</keyword>
<feature type="transmembrane region" description="Helical" evidence="2">
    <location>
        <begin position="220"/>
        <end position="246"/>
    </location>
</feature>
<dbReference type="Pfam" id="PF13687">
    <property type="entry name" value="DUF4153"/>
    <property type="match status" value="1"/>
</dbReference>
<feature type="transmembrane region" description="Helical" evidence="2">
    <location>
        <begin position="45"/>
        <end position="64"/>
    </location>
</feature>
<evidence type="ECO:0000256" key="2">
    <source>
        <dbReference type="SAM" id="Phobius"/>
    </source>
</evidence>
<organism evidence="3 4">
    <name type="scientific">Phenylobacterium glaciei</name>
    <dbReference type="NCBI Taxonomy" id="2803784"/>
    <lineage>
        <taxon>Bacteria</taxon>
        <taxon>Pseudomonadati</taxon>
        <taxon>Pseudomonadota</taxon>
        <taxon>Alphaproteobacteria</taxon>
        <taxon>Caulobacterales</taxon>
        <taxon>Caulobacteraceae</taxon>
        <taxon>Phenylobacterium</taxon>
    </lineage>
</organism>
<protein>
    <submittedName>
        <fullName evidence="3">DUF4153 domain-containing protein</fullName>
    </submittedName>
</protein>
<keyword evidence="2" id="KW-0812">Transmembrane</keyword>
<evidence type="ECO:0000256" key="1">
    <source>
        <dbReference type="SAM" id="MobiDB-lite"/>
    </source>
</evidence>
<dbReference type="EMBL" id="JAGSGD010000001">
    <property type="protein sequence ID" value="MBR7618807.1"/>
    <property type="molecule type" value="Genomic_DNA"/>
</dbReference>
<gene>
    <name evidence="3" type="ORF">JKL49_05340</name>
</gene>
<accession>A0A941CYS9</accession>
<proteinExistence type="predicted"/>
<feature type="transmembrane region" description="Helical" evidence="2">
    <location>
        <begin position="112"/>
        <end position="133"/>
    </location>
</feature>
<sequence>MFAGQSDPDQASRPIAIARVAIGFAQGLALYGLNEWEKHGLTGGVASPLFCACAMLILFLPVVLLGGLRTLRTRTLIVWGGIAAVIVAALGAYHGTIAIPDSEFQHWPGPPLVIFTAVGLFIAHHLVTGADASRRWVASYDHYFDQTWKDGVRLALAVLFVGALWLLLFLGGALFDLIGIKWVGKTISKPWFAFPATTTFFALAIHLTDVRASLVRGIRTVALTLLSWLLPVMAVIGSGFLIALPFTGLTLLWDTKSAAGILLSAAAALIVLLNAAYQEGEGDGHPPVALKWAGRVTGVIIAPLVAIAAYGLALRIGQYGLTPDRIYGAACTVVAVVYAVGYAASVFLPGLWLKRLEVTNVIAAHVVVVVLLALFSPLANPSRLAVNDQVARLDRGAVTPDKFDYLFLRFEAGKPGIDALKALAARKTGANAAQIARRAASALARKARYGEATTSVLERKELVSVAGGGVLPTGFLEQKWKTFEDPLQNCQSGQTCHAVVADLDGDAVPEVVVFALGDRRVYRQAGGVWSRIGTLSGAYCQNEGAALKAGQFVVNADPKPMSDLVVAGRRLKVLPNDDKCPDGSAAEIQPPEIRQAPTKTDRAVRTSR</sequence>
<dbReference type="Proteomes" id="UP000622580">
    <property type="component" value="Unassembled WGS sequence"/>
</dbReference>
<name>A0A941CYS9_9CAUL</name>
<keyword evidence="4" id="KW-1185">Reference proteome</keyword>
<feature type="transmembrane region" description="Helical" evidence="2">
    <location>
        <begin position="76"/>
        <end position="100"/>
    </location>
</feature>
<feature type="transmembrane region" description="Helical" evidence="2">
    <location>
        <begin position="326"/>
        <end position="348"/>
    </location>
</feature>
<feature type="transmembrane region" description="Helical" evidence="2">
    <location>
        <begin position="154"/>
        <end position="178"/>
    </location>
</feature>
<evidence type="ECO:0000313" key="3">
    <source>
        <dbReference type="EMBL" id="MBR7618807.1"/>
    </source>
</evidence>
<dbReference type="RefSeq" id="WP_215338759.1">
    <property type="nucleotide sequence ID" value="NZ_JAGSGD010000001.1"/>
</dbReference>
<feature type="transmembrane region" description="Helical" evidence="2">
    <location>
        <begin position="360"/>
        <end position="379"/>
    </location>
</feature>
<comment type="caution">
    <text evidence="3">The sequence shown here is derived from an EMBL/GenBank/DDBJ whole genome shotgun (WGS) entry which is preliminary data.</text>
</comment>
<reference evidence="3" key="1">
    <citation type="submission" date="2021-04" db="EMBL/GenBank/DDBJ databases">
        <title>Draft genome assembly of strain Phenylobacterium sp. 20VBR1 using MiniION and Illumina platforms.</title>
        <authorList>
            <person name="Thomas F.A."/>
            <person name="Krishnan K.P."/>
            <person name="Sinha R.K."/>
        </authorList>
    </citation>
    <scope>NUCLEOTIDE SEQUENCE</scope>
    <source>
        <strain evidence="3">20VBR1</strain>
    </source>
</reference>
<keyword evidence="2" id="KW-1133">Transmembrane helix</keyword>